<comment type="caution">
    <text evidence="2">The sequence shown here is derived from an EMBL/GenBank/DDBJ whole genome shotgun (WGS) entry which is preliminary data.</text>
</comment>
<feature type="region of interest" description="Disordered" evidence="1">
    <location>
        <begin position="273"/>
        <end position="431"/>
    </location>
</feature>
<evidence type="ECO:0000313" key="2">
    <source>
        <dbReference type="EMBL" id="KAK5631760.1"/>
    </source>
</evidence>
<feature type="region of interest" description="Disordered" evidence="1">
    <location>
        <begin position="190"/>
        <end position="229"/>
    </location>
</feature>
<feature type="region of interest" description="Disordered" evidence="1">
    <location>
        <begin position="523"/>
        <end position="580"/>
    </location>
</feature>
<feature type="region of interest" description="Disordered" evidence="1">
    <location>
        <begin position="1"/>
        <end position="49"/>
    </location>
</feature>
<dbReference type="AlphaFoldDB" id="A0AAN7YZU5"/>
<feature type="compositionally biased region" description="Basic residues" evidence="1">
    <location>
        <begin position="358"/>
        <end position="371"/>
    </location>
</feature>
<evidence type="ECO:0000313" key="3">
    <source>
        <dbReference type="Proteomes" id="UP001305414"/>
    </source>
</evidence>
<proteinExistence type="predicted"/>
<evidence type="ECO:0000256" key="1">
    <source>
        <dbReference type="SAM" id="MobiDB-lite"/>
    </source>
</evidence>
<sequence length="580" mass="66421">MPPIFMDGNTNRPGPAQHGGSQHRPPPGQPYGHQQGQPAVPPVPPAPPRNMIPIDLHGGPAIQMLDISQDFLSQSDMQEELTDYKVFRLEKMPDKDALDEYGQPKWPSWEKVLRTEDRSISKRVAANKIRQLNMTTKGVIDKKNTLTGALKRQIDSTLEHLMNQEPEPVNFCWSLEQIDHQLRRIEPYYPVASSTPPRKHRSTNSFLFPSKKRSHSRGRGSGHHSKKKKTYERISLTLYFKRAPRQGVNIAQLWRDKRRAMAGMYQAQNVFPQMQPSQPQQPQQPQPGPPPNRLPNGPHPDQNTRQHAGGQGRDRKPREMRRSGSEYDSDDSRDSRGSSSGGSRSRTHTPPSSVSDRGHRRGKDRGTHRHPMNGATNQHRPHTPKNDRPVRDRNRLGSSPHFPHISLPPRRSPRAPGPPYPVSQDSGSVASHIERIRQDAYRRGQLRERADARLAEELAFTNAHDRARPHVVQERRPLHPRRVYRGPDDLDVPRYFSGLSLGDDDYEDDEYEDDQYRREFERRKLQGSILEDDPFDLNPPSSSSYTYSTDAGIGWGRRRGPQIIEIPQSPRLRRRPSYFP</sequence>
<feature type="compositionally biased region" description="Low complexity" evidence="1">
    <location>
        <begin position="539"/>
        <end position="549"/>
    </location>
</feature>
<accession>A0AAN7YZU5</accession>
<feature type="compositionally biased region" description="Basic residues" evidence="1">
    <location>
        <begin position="210"/>
        <end position="229"/>
    </location>
</feature>
<dbReference type="Proteomes" id="UP001305414">
    <property type="component" value="Unassembled WGS sequence"/>
</dbReference>
<feature type="compositionally biased region" description="Pro residues" evidence="1">
    <location>
        <begin position="282"/>
        <end position="293"/>
    </location>
</feature>
<reference evidence="2 3" key="1">
    <citation type="submission" date="2023-10" db="EMBL/GenBank/DDBJ databases">
        <title>Draft genome sequence of Xylaria bambusicola isolate GMP-LS, the root and basal stem rot pathogen of sugarcane in Indonesia.</title>
        <authorList>
            <person name="Selvaraj P."/>
            <person name="Muralishankar V."/>
            <person name="Muruganantham S."/>
            <person name="Sp S."/>
            <person name="Haryani S."/>
            <person name="Lau K.J.X."/>
            <person name="Naqvi N.I."/>
        </authorList>
    </citation>
    <scope>NUCLEOTIDE SEQUENCE [LARGE SCALE GENOMIC DNA]</scope>
    <source>
        <strain evidence="2">GMP-LS</strain>
    </source>
</reference>
<name>A0AAN7YZU5_9PEZI</name>
<organism evidence="2 3">
    <name type="scientific">Xylaria bambusicola</name>
    <dbReference type="NCBI Taxonomy" id="326684"/>
    <lineage>
        <taxon>Eukaryota</taxon>
        <taxon>Fungi</taxon>
        <taxon>Dikarya</taxon>
        <taxon>Ascomycota</taxon>
        <taxon>Pezizomycotina</taxon>
        <taxon>Sordariomycetes</taxon>
        <taxon>Xylariomycetidae</taxon>
        <taxon>Xylariales</taxon>
        <taxon>Xylariaceae</taxon>
        <taxon>Xylaria</taxon>
    </lineage>
</organism>
<feature type="compositionally biased region" description="Pro residues" evidence="1">
    <location>
        <begin position="39"/>
        <end position="49"/>
    </location>
</feature>
<protein>
    <submittedName>
        <fullName evidence="2">Uncharacterized protein</fullName>
    </submittedName>
</protein>
<feature type="compositionally biased region" description="Basic and acidic residues" evidence="1">
    <location>
        <begin position="384"/>
        <end position="395"/>
    </location>
</feature>
<keyword evidence="3" id="KW-1185">Reference proteome</keyword>
<feature type="compositionally biased region" description="Basic and acidic residues" evidence="1">
    <location>
        <begin position="312"/>
        <end position="336"/>
    </location>
</feature>
<feature type="compositionally biased region" description="Basic residues" evidence="1">
    <location>
        <begin position="571"/>
        <end position="580"/>
    </location>
</feature>
<gene>
    <name evidence="2" type="ORF">RRF57_007474</name>
</gene>
<dbReference type="EMBL" id="JAWHQM010000021">
    <property type="protein sequence ID" value="KAK5631760.1"/>
    <property type="molecule type" value="Genomic_DNA"/>
</dbReference>